<feature type="compositionally biased region" description="Polar residues" evidence="1">
    <location>
        <begin position="1178"/>
        <end position="1190"/>
    </location>
</feature>
<keyword evidence="3" id="KW-1185">Reference proteome</keyword>
<feature type="compositionally biased region" description="Basic and acidic residues" evidence="1">
    <location>
        <begin position="301"/>
        <end position="318"/>
    </location>
</feature>
<feature type="region of interest" description="Disordered" evidence="1">
    <location>
        <begin position="1786"/>
        <end position="1956"/>
    </location>
</feature>
<feature type="region of interest" description="Disordered" evidence="1">
    <location>
        <begin position="1102"/>
        <end position="1361"/>
    </location>
</feature>
<feature type="compositionally biased region" description="Low complexity" evidence="1">
    <location>
        <begin position="453"/>
        <end position="462"/>
    </location>
</feature>
<dbReference type="Proteomes" id="UP000284706">
    <property type="component" value="Unassembled WGS sequence"/>
</dbReference>
<feature type="compositionally biased region" description="Basic and acidic residues" evidence="1">
    <location>
        <begin position="1933"/>
        <end position="1942"/>
    </location>
</feature>
<gene>
    <name evidence="2" type="ORF">CVT26_010413</name>
</gene>
<proteinExistence type="predicted"/>
<feature type="compositionally biased region" description="Polar residues" evidence="1">
    <location>
        <begin position="769"/>
        <end position="779"/>
    </location>
</feature>
<feature type="compositionally biased region" description="Low complexity" evidence="1">
    <location>
        <begin position="1269"/>
        <end position="1305"/>
    </location>
</feature>
<feature type="compositionally biased region" description="Low complexity" evidence="1">
    <location>
        <begin position="224"/>
        <end position="250"/>
    </location>
</feature>
<feature type="compositionally biased region" description="Basic residues" evidence="1">
    <location>
        <begin position="328"/>
        <end position="339"/>
    </location>
</feature>
<evidence type="ECO:0000313" key="3">
    <source>
        <dbReference type="Proteomes" id="UP000284706"/>
    </source>
</evidence>
<feature type="compositionally biased region" description="Low complexity" evidence="1">
    <location>
        <begin position="412"/>
        <end position="424"/>
    </location>
</feature>
<accession>A0A409W4P0</accession>
<organism evidence="2 3">
    <name type="scientific">Gymnopilus dilepis</name>
    <dbReference type="NCBI Taxonomy" id="231916"/>
    <lineage>
        <taxon>Eukaryota</taxon>
        <taxon>Fungi</taxon>
        <taxon>Dikarya</taxon>
        <taxon>Basidiomycota</taxon>
        <taxon>Agaricomycotina</taxon>
        <taxon>Agaricomycetes</taxon>
        <taxon>Agaricomycetidae</taxon>
        <taxon>Agaricales</taxon>
        <taxon>Agaricineae</taxon>
        <taxon>Hymenogastraceae</taxon>
        <taxon>Gymnopilus</taxon>
    </lineage>
</organism>
<feature type="compositionally biased region" description="Basic residues" evidence="1">
    <location>
        <begin position="1230"/>
        <end position="1241"/>
    </location>
</feature>
<feature type="region of interest" description="Disordered" evidence="1">
    <location>
        <begin position="1"/>
        <end position="99"/>
    </location>
</feature>
<evidence type="ECO:0000313" key="2">
    <source>
        <dbReference type="EMBL" id="PPQ73499.1"/>
    </source>
</evidence>
<feature type="compositionally biased region" description="Low complexity" evidence="1">
    <location>
        <begin position="340"/>
        <end position="357"/>
    </location>
</feature>
<sequence length="1956" mass="203494">MNHHAHYSASPSPGEAIDPTLGVKVKVEDDEAIDPTLGVGVGAGSGTEPTTPASTVFDGFPNDGDNEEEEENNGIGEEEENTTGNAEEDQGHDGGEDIVKCEEQDDADILRRAADSDSGALRQTQVQALHRALAALDAAAAAADAGADAGIGDGNGASDASIGGATASLPVPLPQALVPAPAARGRGGRKRNATRVEPQAQGLSLNVFFHTKNITTDSNVHPTAPSRSGGRSAAAPAPNSGVTSTSTTPVPTNPQVLTSSAPARPPPPPPPPPPPTAHELGHGTANGTGVPLAGRAKVQRSPREPREDEPKRPRRNDLDSGSPSRAPSRSRKAKGKGKGKASTSTSTSASASAATSSLSDPGAAGGRSSTASASASASASTARGRNVIRIPPMRQAARVNAGDDNRGGDIGGSSRATASGSGAGAGAVVQAGSQASAASDTGRALQWMVPAGAQAGPAPMQPTALPGPRPQFPNYSSNPAAPNHVPSGHWNAGASSLSAVANSTLSSALVPHPNPGHQPPQFQMAPVGAATAGRPIQNIAPQRPNFQVPVQGYRPGAGHAPGPAPRFQTQPQAGPGHAFPQGPPQAQAQRAPLQQALYTVQDDIVVFWRRAIGVSPLSSHPHPPPAPPPQGPWMRAPALQHAARPVAPAPNLALHAPAPVRAHQGGFGAVQPPVLPSASAPPHGVMYANAAAHSQPPPAPTSSRHGSYMNYSRQHDDWTGRSSGAVMNNNGYPALPQQHVATDAEDIFRRSMAPTPERRPFDPTLPFTPMSTRTAQSQLRPPSPPRPARARVNGPGPSFPDQHAATQFQSQSTGTNANTHRRSHTVDNSFGYGAQVEFLGRRAAGSASAPGPSASLPGSRRPSNTPPHLYPDLMYGAIGQRQESEFDDDYAFAGAYPYLLSSVLLPSIIIYQTQLALGQPHYQSTEMRRYSPYSPSPPHSAREATYSPQIRSHNLEVEGDDDLAIGIASGTEPTTPASTIFDDLPFPSGEEGGDNSEEDGDDNDNDNGGDHAEDEYEADMFRGATDTAAQIEDLIQALRPAIATLTASAPPATPAAGRGTRARDDSIQDVAARFEGQLRDLSRTLAAFGASASAAAAVAGSRHGDASSLSGPSRRVSVPPSGATGHGGRDAAQPEDEAEALSRGTSGGGDTAIATNDDDDSAIDMATTVQPWEAFPRRSSQVAAQAQCTEPLSAPALSPTTPPPPPTASEPQAGLGVPVEARTQVQRSPRSPRKASAKRARKDNQDGQDRRLPSPSRSSKSKAKKKGKGNASNSTPSGPDAGGPSTASGSASASASTTASTPQTTNVTRTRRRPQAPRVNLPNDNRPIEIGDSSHGSGSGSNADAVVRARSQAAAGTEEVQPMVSAATVQSGPVPMQANFHPGAPPHLSSYPSNLLAVDSLPRGPWSFNTSSNPAFWNSTLPSALVPRLDLGSQPPRFQVAPVGMTTQAGEVPIQNVDPLPPFSQPSQAGYFPGADNGPDTARQVLQGLDLSSVEHGQIPTPQDTTIPSFFILGFDIQGGYFFLQYHISGDRLPGAVVNVHDAEAAEEVQRIREYLPSPQHAQPQICTTYNLVDFRRDIGYILYRGQRVPVKTADARRTLKAASAALRDTVAAGQSQYHRLLGPVTGSASQYPSHQAMPAPTLSVPAPTPVRGQLGGMGHGEHTSLQPPVHPPASAPPQNHGHTYANTTQAFHLPPRASSQLDYRTHIRQSEDWIGTSSRTSMIQNSNDASNENHLVSFADSLPQAGSSTGNTAPTLEPYHHGVILPNTLSAIRTTASQMYEEQAMPLGNGQNPTHNPFPDLGSSQNPDLYTDQNHFNQAMSDFPRPNNPYSHSHSYSFPDFHPPSGTQFPPTGADVSAHGRSQSVDNFLGHGSELGLRRDRADSTTGGVGSSASGPWSQQPSDAPDPPPFNPDFSAFSPEFNLTYGGMGHGQDSRHYDGSHDGGAYPHGGHGRGV</sequence>
<protein>
    <submittedName>
        <fullName evidence="2">Uncharacterized protein</fullName>
    </submittedName>
</protein>
<feature type="compositionally biased region" description="Basic and acidic residues" evidence="1">
    <location>
        <begin position="89"/>
        <end position="99"/>
    </location>
</feature>
<feature type="compositionally biased region" description="Acidic residues" evidence="1">
    <location>
        <begin position="991"/>
        <end position="1013"/>
    </location>
</feature>
<dbReference type="InParanoid" id="A0A409W4P0"/>
<feature type="compositionally biased region" description="Pro residues" evidence="1">
    <location>
        <begin position="263"/>
        <end position="276"/>
    </location>
</feature>
<feature type="region of interest" description="Disordered" evidence="1">
    <location>
        <begin position="966"/>
        <end position="1013"/>
    </location>
</feature>
<feature type="region of interest" description="Disordered" evidence="1">
    <location>
        <begin position="216"/>
        <end position="424"/>
    </location>
</feature>
<dbReference type="EMBL" id="NHYE01005401">
    <property type="protein sequence ID" value="PPQ73499.1"/>
    <property type="molecule type" value="Genomic_DNA"/>
</dbReference>
<feature type="region of interest" description="Disordered" evidence="1">
    <location>
        <begin position="453"/>
        <end position="490"/>
    </location>
</feature>
<feature type="compositionally biased region" description="Acidic residues" evidence="1">
    <location>
        <begin position="64"/>
        <end position="88"/>
    </location>
</feature>
<feature type="compositionally biased region" description="Low complexity" evidence="1">
    <location>
        <begin position="843"/>
        <end position="863"/>
    </location>
</feature>
<evidence type="ECO:0000256" key="1">
    <source>
        <dbReference type="SAM" id="MobiDB-lite"/>
    </source>
</evidence>
<feature type="compositionally biased region" description="Basic residues" evidence="1">
    <location>
        <begin position="1259"/>
        <end position="1268"/>
    </location>
</feature>
<feature type="compositionally biased region" description="Low complexity" evidence="1">
    <location>
        <begin position="366"/>
        <end position="385"/>
    </location>
</feature>
<comment type="caution">
    <text evidence="2">The sequence shown here is derived from an EMBL/GenBank/DDBJ whole genome shotgun (WGS) entry which is preliminary data.</text>
</comment>
<feature type="region of interest" description="Disordered" evidence="1">
    <location>
        <begin position="570"/>
        <end position="589"/>
    </location>
</feature>
<reference evidence="2 3" key="1">
    <citation type="journal article" date="2018" name="Evol. Lett.">
        <title>Horizontal gene cluster transfer increased hallucinogenic mushroom diversity.</title>
        <authorList>
            <person name="Reynolds H.T."/>
            <person name="Vijayakumar V."/>
            <person name="Gluck-Thaler E."/>
            <person name="Korotkin H.B."/>
            <person name="Matheny P.B."/>
            <person name="Slot J.C."/>
        </authorList>
    </citation>
    <scope>NUCLEOTIDE SEQUENCE [LARGE SCALE GENOMIC DNA]</scope>
    <source>
        <strain evidence="2 3">SRW20</strain>
    </source>
</reference>
<feature type="region of interest" description="Disordered" evidence="1">
    <location>
        <begin position="843"/>
        <end position="868"/>
    </location>
</feature>
<feature type="region of interest" description="Disordered" evidence="1">
    <location>
        <begin position="751"/>
        <end position="827"/>
    </location>
</feature>
<feature type="region of interest" description="Disordered" evidence="1">
    <location>
        <begin position="178"/>
        <end position="201"/>
    </location>
</feature>
<feature type="region of interest" description="Disordered" evidence="1">
    <location>
        <begin position="1650"/>
        <end position="1686"/>
    </location>
</feature>
<feature type="compositionally biased region" description="Polar residues" evidence="1">
    <location>
        <begin position="804"/>
        <end position="818"/>
    </location>
</feature>
<feature type="compositionally biased region" description="Basic and acidic residues" evidence="1">
    <location>
        <begin position="1242"/>
        <end position="1252"/>
    </location>
</feature>
<feature type="compositionally biased region" description="Low complexity" evidence="1">
    <location>
        <begin position="1102"/>
        <end position="1122"/>
    </location>
</feature>
<feature type="compositionally biased region" description="Polar residues" evidence="1">
    <location>
        <begin position="1803"/>
        <end position="1821"/>
    </location>
</feature>
<name>A0A409W4P0_9AGAR</name>